<organism evidence="1">
    <name type="scientific">Myoviridae sp. ctBoB21</name>
    <dbReference type="NCBI Taxonomy" id="2827287"/>
    <lineage>
        <taxon>Viruses</taxon>
        <taxon>Duplodnaviria</taxon>
        <taxon>Heunggongvirae</taxon>
        <taxon>Uroviricota</taxon>
        <taxon>Caudoviricetes</taxon>
    </lineage>
</organism>
<reference evidence="1" key="1">
    <citation type="journal article" date="2021" name="Proc. Natl. Acad. Sci. U.S.A.">
        <title>A Catalog of Tens of Thousands of Viruses from Human Metagenomes Reveals Hidden Associations with Chronic Diseases.</title>
        <authorList>
            <person name="Tisza M.J."/>
            <person name="Buck C.B."/>
        </authorList>
    </citation>
    <scope>NUCLEOTIDE SEQUENCE</scope>
    <source>
        <strain evidence="1">CtBoB21</strain>
    </source>
</reference>
<evidence type="ECO:0000313" key="1">
    <source>
        <dbReference type="EMBL" id="DAE26676.1"/>
    </source>
</evidence>
<protein>
    <submittedName>
        <fullName evidence="1">Uncharacterized protein</fullName>
    </submittedName>
</protein>
<proteinExistence type="predicted"/>
<dbReference type="EMBL" id="BK015822">
    <property type="protein sequence ID" value="DAE26676.1"/>
    <property type="molecule type" value="Genomic_DNA"/>
</dbReference>
<accession>A0A8S5R6R0</accession>
<sequence length="38" mass="4750">MRKPTITNKALWVSEDLCWLYKEYEPLWYIIYIVVDKK</sequence>
<name>A0A8S5R6R0_9CAUD</name>